<dbReference type="GO" id="GO:0004644">
    <property type="term" value="F:phosphoribosylglycinamide formyltransferase activity"/>
    <property type="evidence" value="ECO:0007669"/>
    <property type="project" value="UniProtKB-EC"/>
</dbReference>
<dbReference type="PANTHER" id="PTHR43369">
    <property type="entry name" value="PHOSPHORIBOSYLGLYCINAMIDE FORMYLTRANSFERASE"/>
    <property type="match status" value="1"/>
</dbReference>
<comment type="catalytic activity">
    <reaction evidence="9">
        <text>N(1)-(5-phospho-beta-D-ribosyl)glycinamide + (6R)-10-formyltetrahydrofolate = N(2)-formyl-N(1)-(5-phospho-beta-D-ribosyl)glycinamide + (6S)-5,6,7,8-tetrahydrofolate + H(+)</text>
        <dbReference type="Rhea" id="RHEA:15053"/>
        <dbReference type="ChEBI" id="CHEBI:15378"/>
        <dbReference type="ChEBI" id="CHEBI:57453"/>
        <dbReference type="ChEBI" id="CHEBI:143788"/>
        <dbReference type="ChEBI" id="CHEBI:147286"/>
        <dbReference type="ChEBI" id="CHEBI:195366"/>
        <dbReference type="EC" id="2.1.2.2"/>
    </reaction>
</comment>
<evidence type="ECO:0000313" key="11">
    <source>
        <dbReference type="EMBL" id="CAE5963700.1"/>
    </source>
</evidence>
<dbReference type="HAMAP" id="MF_01930">
    <property type="entry name" value="PurN"/>
    <property type="match status" value="1"/>
</dbReference>
<evidence type="ECO:0000259" key="10">
    <source>
        <dbReference type="Pfam" id="PF00551"/>
    </source>
</evidence>
<keyword evidence="12" id="KW-1185">Reference proteome</keyword>
<evidence type="ECO:0000256" key="3">
    <source>
        <dbReference type="ARBA" id="ARBA00022676"/>
    </source>
</evidence>
<evidence type="ECO:0000256" key="2">
    <source>
        <dbReference type="ARBA" id="ARBA00012254"/>
    </source>
</evidence>
<dbReference type="GO" id="GO:0016757">
    <property type="term" value="F:glycosyltransferase activity"/>
    <property type="evidence" value="ECO:0007669"/>
    <property type="project" value="UniProtKB-KW"/>
</dbReference>
<sequence>MESRVLFSSQFNFPVNSPLKNRETSIAPFTPPRNVLSLSFRSPADRFAVRIGPLVKAVSFASKIVAEVDDGSRDEPKRRKLVVFVSGGGSNFRKIHEGCSDGSVNGDVVLLVTNKKDCGGAEYARSNGIPLLVFPKAKREPSDGLSPSELVDVLRKYDVDFVLLAGYLKLIPVELVQAFPKRILNIHPALLPAFGGKGLYGIRVHKAVIESGARYSGPTIHFVDEEYDTGRILAQSAVRVIANDTPEELAERVLHEVSKNIELGLAALRGEKGATYDRIVLNAGIVDHLLGSEGAEDVAVAMERAKEAIDSGKALKKLLNYIEISRKMK</sequence>
<keyword evidence="3" id="KW-0328">Glycosyltransferase</keyword>
<feature type="domain" description="Formyl transferase N-terminal" evidence="10">
    <location>
        <begin position="80"/>
        <end position="256"/>
    </location>
</feature>
<dbReference type="SUPFAM" id="SSF53328">
    <property type="entry name" value="Formyltransferase"/>
    <property type="match status" value="1"/>
</dbReference>
<keyword evidence="4" id="KW-0808">Transferase</keyword>
<evidence type="ECO:0000256" key="4">
    <source>
        <dbReference type="ARBA" id="ARBA00022679"/>
    </source>
</evidence>
<dbReference type="Pfam" id="PF00551">
    <property type="entry name" value="Formyl_trans_N"/>
    <property type="match status" value="1"/>
</dbReference>
<reference evidence="11" key="1">
    <citation type="submission" date="2021-01" db="EMBL/GenBank/DDBJ databases">
        <authorList>
            <person name="Bezrukov I."/>
        </authorList>
    </citation>
    <scope>NUCLEOTIDE SEQUENCE</scope>
</reference>
<evidence type="ECO:0000256" key="6">
    <source>
        <dbReference type="ARBA" id="ARBA00038440"/>
    </source>
</evidence>
<name>A0A8S1ZVJ3_ARAAE</name>
<comment type="pathway">
    <text evidence="1">Purine metabolism; IMP biosynthesis via de novo pathway; N(2)-formyl-N(1)-(5-phospho-D-ribosyl)glycinamide from N(1)-(5-phospho-D-ribosyl)glycinamide (10-formyl THF route): step 1/1.</text>
</comment>
<proteinExistence type="inferred from homology"/>
<keyword evidence="5" id="KW-0658">Purine biosynthesis</keyword>
<gene>
    <name evidence="11" type="ORF">AARE701A_LOCUS5104</name>
</gene>
<evidence type="ECO:0000256" key="5">
    <source>
        <dbReference type="ARBA" id="ARBA00022755"/>
    </source>
</evidence>
<dbReference type="Proteomes" id="UP000682877">
    <property type="component" value="Chromosome 2"/>
</dbReference>
<dbReference type="PROSITE" id="PS00373">
    <property type="entry name" value="GART"/>
    <property type="match status" value="1"/>
</dbReference>
<evidence type="ECO:0000313" key="12">
    <source>
        <dbReference type="Proteomes" id="UP000682877"/>
    </source>
</evidence>
<protein>
    <recommendedName>
        <fullName evidence="2">phosphoribosylglycinamide formyltransferase 1</fullName>
        <ecNumber evidence="2">2.1.2.2</ecNumber>
    </recommendedName>
    <alternativeName>
        <fullName evidence="8">5'-phosphoribosylglycinamide transformylase</fullName>
    </alternativeName>
    <alternativeName>
        <fullName evidence="7">GAR transformylase</fullName>
    </alternativeName>
</protein>
<dbReference type="CDD" id="cd08645">
    <property type="entry name" value="FMT_core_GART"/>
    <property type="match status" value="1"/>
</dbReference>
<dbReference type="SUPFAM" id="SSF52418">
    <property type="entry name" value="Nucleoside phosphorylase/phosphoribosyltransferase catalytic domain"/>
    <property type="match status" value="1"/>
</dbReference>
<evidence type="ECO:0000256" key="8">
    <source>
        <dbReference type="ARBA" id="ARBA00041682"/>
    </source>
</evidence>
<evidence type="ECO:0000256" key="9">
    <source>
        <dbReference type="ARBA" id="ARBA00047664"/>
    </source>
</evidence>
<dbReference type="PANTHER" id="PTHR43369:SF2">
    <property type="entry name" value="PHOSPHORIBOSYLGLYCINAMIDE FORMYLTRANSFERASE"/>
    <property type="match status" value="1"/>
</dbReference>
<dbReference type="InterPro" id="IPR035902">
    <property type="entry name" value="Nuc_phospho_transferase"/>
</dbReference>
<dbReference type="GO" id="GO:0009507">
    <property type="term" value="C:chloroplast"/>
    <property type="evidence" value="ECO:0007669"/>
    <property type="project" value="TreeGrafter"/>
</dbReference>
<evidence type="ECO:0000256" key="1">
    <source>
        <dbReference type="ARBA" id="ARBA00005054"/>
    </source>
</evidence>
<dbReference type="InterPro" id="IPR001555">
    <property type="entry name" value="GART_AS"/>
</dbReference>
<evidence type="ECO:0000256" key="7">
    <source>
        <dbReference type="ARBA" id="ARBA00041324"/>
    </source>
</evidence>
<dbReference type="Gene3D" id="3.40.50.170">
    <property type="entry name" value="Formyl transferase, N-terminal domain"/>
    <property type="match status" value="1"/>
</dbReference>
<dbReference type="EMBL" id="LR999452">
    <property type="protein sequence ID" value="CAE5963700.1"/>
    <property type="molecule type" value="Genomic_DNA"/>
</dbReference>
<dbReference type="EC" id="2.1.2.2" evidence="2"/>
<comment type="similarity">
    <text evidence="6">Belongs to the GART family.</text>
</comment>
<dbReference type="InterPro" id="IPR002376">
    <property type="entry name" value="Formyl_transf_N"/>
</dbReference>
<dbReference type="GO" id="GO:0006189">
    <property type="term" value="P:'de novo' IMP biosynthetic process"/>
    <property type="evidence" value="ECO:0007669"/>
    <property type="project" value="InterPro"/>
</dbReference>
<organism evidence="11 12">
    <name type="scientific">Arabidopsis arenosa</name>
    <name type="common">Sand rock-cress</name>
    <name type="synonym">Cardaminopsis arenosa</name>
    <dbReference type="NCBI Taxonomy" id="38785"/>
    <lineage>
        <taxon>Eukaryota</taxon>
        <taxon>Viridiplantae</taxon>
        <taxon>Streptophyta</taxon>
        <taxon>Embryophyta</taxon>
        <taxon>Tracheophyta</taxon>
        <taxon>Spermatophyta</taxon>
        <taxon>Magnoliopsida</taxon>
        <taxon>eudicotyledons</taxon>
        <taxon>Gunneridae</taxon>
        <taxon>Pentapetalae</taxon>
        <taxon>rosids</taxon>
        <taxon>malvids</taxon>
        <taxon>Brassicales</taxon>
        <taxon>Brassicaceae</taxon>
        <taxon>Camelineae</taxon>
        <taxon>Arabidopsis</taxon>
    </lineage>
</organism>
<dbReference type="AlphaFoldDB" id="A0A8S1ZVJ3"/>
<dbReference type="InterPro" id="IPR036477">
    <property type="entry name" value="Formyl_transf_N_sf"/>
</dbReference>
<dbReference type="InterPro" id="IPR004607">
    <property type="entry name" value="GART"/>
</dbReference>
<accession>A0A8S1ZVJ3</accession>